<dbReference type="InterPro" id="IPR000836">
    <property type="entry name" value="PRTase_dom"/>
</dbReference>
<evidence type="ECO:0000259" key="1">
    <source>
        <dbReference type="Pfam" id="PF00156"/>
    </source>
</evidence>
<dbReference type="InterPro" id="IPR029057">
    <property type="entry name" value="PRTase-like"/>
</dbReference>
<evidence type="ECO:0000313" key="3">
    <source>
        <dbReference type="Proteomes" id="UP000033860"/>
    </source>
</evidence>
<sequence>MADKVKGFVSGSARLPARQGLVLGIPRGGVVTAKVVAEKLGWPLDVLRAKKIGAPGNPELAIGAKVRSPYPKLSGVKQVVLVDDGVATGHTVEAGVKWLKANGVEKVIVAVPVAAKDSAKKLKKLAPHARGKPEWVCLLEPENFYAVGQFYRHFPQVTDEEVREILV</sequence>
<evidence type="ECO:0000313" key="2">
    <source>
        <dbReference type="EMBL" id="KKU61144.1"/>
    </source>
</evidence>
<reference evidence="2 3" key="1">
    <citation type="journal article" date="2015" name="Nature">
        <title>rRNA introns, odd ribosomes, and small enigmatic genomes across a large radiation of phyla.</title>
        <authorList>
            <person name="Brown C.T."/>
            <person name="Hug L.A."/>
            <person name="Thomas B.C."/>
            <person name="Sharon I."/>
            <person name="Castelle C.J."/>
            <person name="Singh A."/>
            <person name="Wilkins M.J."/>
            <person name="Williams K.H."/>
            <person name="Banfield J.F."/>
        </authorList>
    </citation>
    <scope>NUCLEOTIDE SEQUENCE [LARGE SCALE GENOMIC DNA]</scope>
</reference>
<protein>
    <submittedName>
        <fullName evidence="2">Phosphoribosyltransferase</fullName>
    </submittedName>
</protein>
<dbReference type="Proteomes" id="UP000033860">
    <property type="component" value="Unassembled WGS sequence"/>
</dbReference>
<organism evidence="2 3">
    <name type="scientific">Candidatus Beckwithbacteria bacterium GW2011_GWB1_47_15</name>
    <dbReference type="NCBI Taxonomy" id="1618371"/>
    <lineage>
        <taxon>Bacteria</taxon>
        <taxon>Candidatus Beckwithiibacteriota</taxon>
    </lineage>
</organism>
<dbReference type="EMBL" id="LCNT01000004">
    <property type="protein sequence ID" value="KKU61144.1"/>
    <property type="molecule type" value="Genomic_DNA"/>
</dbReference>
<name>A0A0G1RV37_9BACT</name>
<dbReference type="SUPFAM" id="SSF53271">
    <property type="entry name" value="PRTase-like"/>
    <property type="match status" value="1"/>
</dbReference>
<comment type="caution">
    <text evidence="2">The sequence shown here is derived from an EMBL/GenBank/DDBJ whole genome shotgun (WGS) entry which is preliminary data.</text>
</comment>
<keyword evidence="2" id="KW-0328">Glycosyltransferase</keyword>
<dbReference type="Gene3D" id="3.30.1310.20">
    <property type="entry name" value="PRTase-like"/>
    <property type="match status" value="1"/>
</dbReference>
<dbReference type="AlphaFoldDB" id="A0A0G1RV37"/>
<dbReference type="CDD" id="cd06223">
    <property type="entry name" value="PRTases_typeI"/>
    <property type="match status" value="1"/>
</dbReference>
<gene>
    <name evidence="2" type="ORF">UX85_C0004G0066</name>
</gene>
<dbReference type="GO" id="GO:0016757">
    <property type="term" value="F:glycosyltransferase activity"/>
    <property type="evidence" value="ECO:0007669"/>
    <property type="project" value="UniProtKB-KW"/>
</dbReference>
<accession>A0A0G1RV37</accession>
<dbReference type="PATRIC" id="fig|1618371.3.peg.650"/>
<dbReference type="Gene3D" id="3.40.50.2020">
    <property type="match status" value="2"/>
</dbReference>
<keyword evidence="2" id="KW-0808">Transferase</keyword>
<proteinExistence type="predicted"/>
<feature type="domain" description="Phosphoribosyltransferase" evidence="1">
    <location>
        <begin position="19"/>
        <end position="124"/>
    </location>
</feature>
<dbReference type="Pfam" id="PF00156">
    <property type="entry name" value="Pribosyltran"/>
    <property type="match status" value="1"/>
</dbReference>